<dbReference type="Pfam" id="PF03861">
    <property type="entry name" value="ANTAR"/>
    <property type="match status" value="1"/>
</dbReference>
<accession>A0A3A4A5L2</accession>
<evidence type="ECO:0000256" key="4">
    <source>
        <dbReference type="ARBA" id="ARBA00023163"/>
    </source>
</evidence>
<dbReference type="InterPro" id="IPR036388">
    <property type="entry name" value="WH-like_DNA-bd_sf"/>
</dbReference>
<evidence type="ECO:0000313" key="6">
    <source>
        <dbReference type="EMBL" id="RJL24146.1"/>
    </source>
</evidence>
<keyword evidence="1" id="KW-0808">Transferase</keyword>
<keyword evidence="3" id="KW-0805">Transcription regulation</keyword>
<protein>
    <submittedName>
        <fullName evidence="6">ANTAR domain-containing protein</fullName>
    </submittedName>
</protein>
<gene>
    <name evidence="6" type="ORF">D5H75_30310</name>
</gene>
<dbReference type="RefSeq" id="WP_119930003.1">
    <property type="nucleotide sequence ID" value="NZ_QZEY01000016.1"/>
</dbReference>
<dbReference type="InterPro" id="IPR012074">
    <property type="entry name" value="GAF_ANTAR"/>
</dbReference>
<keyword evidence="7" id="KW-1185">Reference proteome</keyword>
<dbReference type="InterPro" id="IPR005561">
    <property type="entry name" value="ANTAR"/>
</dbReference>
<dbReference type="SUPFAM" id="SSF52172">
    <property type="entry name" value="CheY-like"/>
    <property type="match status" value="1"/>
</dbReference>
<dbReference type="InterPro" id="IPR003018">
    <property type="entry name" value="GAF"/>
</dbReference>
<dbReference type="SUPFAM" id="SSF55781">
    <property type="entry name" value="GAF domain-like"/>
    <property type="match status" value="1"/>
</dbReference>
<evidence type="ECO:0000256" key="2">
    <source>
        <dbReference type="ARBA" id="ARBA00022777"/>
    </source>
</evidence>
<sequence length="231" mass="24877">MITDELAIEIARLASLNEASQTGALNRMTDLAVRTVSGCRGAAVTLWAGSEPVLVATSHPELARIAENQHATGEGPEFDALNQGDPVLAEDLMREDRWPAFTVDALRCGLRCLATAAHREASVLLTITLYGVRPRVLTPDRLPFAALLAAQGGAAMVNAGRYDSAQRTASQLQAAVETRPIVDQAKGILMHALGCDEAAAFAELQRVSQTHHIKLTEVARRLVEEHTRAER</sequence>
<dbReference type="Pfam" id="PF13185">
    <property type="entry name" value="GAF_2"/>
    <property type="match status" value="1"/>
</dbReference>
<dbReference type="OrthoDB" id="4929862at2"/>
<evidence type="ECO:0000256" key="3">
    <source>
        <dbReference type="ARBA" id="ARBA00023015"/>
    </source>
</evidence>
<dbReference type="PIRSF" id="PIRSF036625">
    <property type="entry name" value="GAF_ANTAR"/>
    <property type="match status" value="1"/>
</dbReference>
<dbReference type="EMBL" id="QZEY01000016">
    <property type="protein sequence ID" value="RJL24146.1"/>
    <property type="molecule type" value="Genomic_DNA"/>
</dbReference>
<evidence type="ECO:0000259" key="5">
    <source>
        <dbReference type="PROSITE" id="PS50921"/>
    </source>
</evidence>
<dbReference type="GO" id="GO:0016301">
    <property type="term" value="F:kinase activity"/>
    <property type="evidence" value="ECO:0007669"/>
    <property type="project" value="UniProtKB-KW"/>
</dbReference>
<evidence type="ECO:0000313" key="7">
    <source>
        <dbReference type="Proteomes" id="UP000265768"/>
    </source>
</evidence>
<dbReference type="GO" id="GO:0003723">
    <property type="term" value="F:RNA binding"/>
    <property type="evidence" value="ECO:0007669"/>
    <property type="project" value="InterPro"/>
</dbReference>
<dbReference type="InterPro" id="IPR011006">
    <property type="entry name" value="CheY-like_superfamily"/>
</dbReference>
<keyword evidence="4" id="KW-0804">Transcription</keyword>
<dbReference type="AlphaFoldDB" id="A0A3A4A5L2"/>
<dbReference type="SMART" id="SM01012">
    <property type="entry name" value="ANTAR"/>
    <property type="match status" value="1"/>
</dbReference>
<keyword evidence="2" id="KW-0418">Kinase</keyword>
<dbReference type="Gene3D" id="1.10.10.10">
    <property type="entry name" value="Winged helix-like DNA-binding domain superfamily/Winged helix DNA-binding domain"/>
    <property type="match status" value="1"/>
</dbReference>
<name>A0A3A4A5L2_9ACTN</name>
<reference evidence="6 7" key="1">
    <citation type="submission" date="2018-09" db="EMBL/GenBank/DDBJ databases">
        <title>YIM 75507 draft genome.</title>
        <authorList>
            <person name="Tang S."/>
            <person name="Feng Y."/>
        </authorList>
    </citation>
    <scope>NUCLEOTIDE SEQUENCE [LARGE SCALE GENOMIC DNA]</scope>
    <source>
        <strain evidence="6 7">YIM 75507</strain>
    </source>
</reference>
<comment type="caution">
    <text evidence="6">The sequence shown here is derived from an EMBL/GenBank/DDBJ whole genome shotgun (WGS) entry which is preliminary data.</text>
</comment>
<organism evidence="6 7">
    <name type="scientific">Bailinhaonella thermotolerans</name>
    <dbReference type="NCBI Taxonomy" id="1070861"/>
    <lineage>
        <taxon>Bacteria</taxon>
        <taxon>Bacillati</taxon>
        <taxon>Actinomycetota</taxon>
        <taxon>Actinomycetes</taxon>
        <taxon>Streptosporangiales</taxon>
        <taxon>Streptosporangiaceae</taxon>
        <taxon>Bailinhaonella</taxon>
    </lineage>
</organism>
<dbReference type="Gene3D" id="3.30.450.40">
    <property type="match status" value="1"/>
</dbReference>
<dbReference type="InterPro" id="IPR029016">
    <property type="entry name" value="GAF-like_dom_sf"/>
</dbReference>
<dbReference type="PROSITE" id="PS50921">
    <property type="entry name" value="ANTAR"/>
    <property type="match status" value="1"/>
</dbReference>
<proteinExistence type="predicted"/>
<dbReference type="Proteomes" id="UP000265768">
    <property type="component" value="Unassembled WGS sequence"/>
</dbReference>
<feature type="domain" description="ANTAR" evidence="5">
    <location>
        <begin position="162"/>
        <end position="223"/>
    </location>
</feature>
<evidence type="ECO:0000256" key="1">
    <source>
        <dbReference type="ARBA" id="ARBA00022679"/>
    </source>
</evidence>